<keyword evidence="2" id="KW-1185">Reference proteome</keyword>
<protein>
    <submittedName>
        <fullName evidence="1">Uncharacterized protein</fullName>
    </submittedName>
</protein>
<accession>A0A1E5VHH4</accession>
<evidence type="ECO:0000313" key="2">
    <source>
        <dbReference type="Proteomes" id="UP000095767"/>
    </source>
</evidence>
<comment type="caution">
    <text evidence="1">The sequence shown here is derived from an EMBL/GenBank/DDBJ whole genome shotgun (WGS) entry which is preliminary data.</text>
</comment>
<dbReference type="EMBL" id="LWDX02039388">
    <property type="protein sequence ID" value="OEL24576.1"/>
    <property type="molecule type" value="Genomic_DNA"/>
</dbReference>
<sequence length="34" mass="3931">LQNKTLLNLAESVARGALDKDEWMYLATGFYERN</sequence>
<reference evidence="1 2" key="1">
    <citation type="submission" date="2016-09" db="EMBL/GenBank/DDBJ databases">
        <title>The draft genome of Dichanthelium oligosanthes: A C3 panicoid grass species.</title>
        <authorList>
            <person name="Studer A.J."/>
            <person name="Schnable J.C."/>
            <person name="Brutnell T.P."/>
        </authorList>
    </citation>
    <scope>NUCLEOTIDE SEQUENCE [LARGE SCALE GENOMIC DNA]</scope>
    <source>
        <strain evidence="2">cv. Kellogg 1175</strain>
        <tissue evidence="1">Leaf</tissue>
    </source>
</reference>
<name>A0A1E5VHH4_9POAL</name>
<proteinExistence type="predicted"/>
<feature type="non-terminal residue" evidence="1">
    <location>
        <position position="1"/>
    </location>
</feature>
<dbReference type="Proteomes" id="UP000095767">
    <property type="component" value="Unassembled WGS sequence"/>
</dbReference>
<gene>
    <name evidence="1" type="ORF">BAE44_0014406</name>
</gene>
<organism evidence="1 2">
    <name type="scientific">Dichanthelium oligosanthes</name>
    <dbReference type="NCBI Taxonomy" id="888268"/>
    <lineage>
        <taxon>Eukaryota</taxon>
        <taxon>Viridiplantae</taxon>
        <taxon>Streptophyta</taxon>
        <taxon>Embryophyta</taxon>
        <taxon>Tracheophyta</taxon>
        <taxon>Spermatophyta</taxon>
        <taxon>Magnoliopsida</taxon>
        <taxon>Liliopsida</taxon>
        <taxon>Poales</taxon>
        <taxon>Poaceae</taxon>
        <taxon>PACMAD clade</taxon>
        <taxon>Panicoideae</taxon>
        <taxon>Panicodae</taxon>
        <taxon>Paniceae</taxon>
        <taxon>Dichantheliinae</taxon>
        <taxon>Dichanthelium</taxon>
    </lineage>
</organism>
<dbReference type="AlphaFoldDB" id="A0A1E5VHH4"/>
<evidence type="ECO:0000313" key="1">
    <source>
        <dbReference type="EMBL" id="OEL24576.1"/>
    </source>
</evidence>